<gene>
    <name evidence="4" type="ORF">RHGRI_003537</name>
</gene>
<evidence type="ECO:0000256" key="2">
    <source>
        <dbReference type="PROSITE-ProRule" id="PRU00708"/>
    </source>
</evidence>
<evidence type="ECO:0000256" key="3">
    <source>
        <dbReference type="SAM" id="Coils"/>
    </source>
</evidence>
<dbReference type="InterPro" id="IPR002885">
    <property type="entry name" value="PPR_rpt"/>
</dbReference>
<protein>
    <submittedName>
        <fullName evidence="4">Uncharacterized protein</fullName>
    </submittedName>
</protein>
<proteinExistence type="predicted"/>
<accession>A0AAV6L5V9</accession>
<name>A0AAV6L5V9_9ERIC</name>
<dbReference type="Pfam" id="PF13041">
    <property type="entry name" value="PPR_2"/>
    <property type="match status" value="1"/>
</dbReference>
<reference evidence="4" key="1">
    <citation type="submission" date="2020-08" db="EMBL/GenBank/DDBJ databases">
        <title>Plant Genome Project.</title>
        <authorList>
            <person name="Zhang R.-G."/>
        </authorList>
    </citation>
    <scope>NUCLEOTIDE SEQUENCE</scope>
    <source>
        <strain evidence="4">WSP0</strain>
        <tissue evidence="4">Leaf</tissue>
    </source>
</reference>
<feature type="repeat" description="PPR" evidence="2">
    <location>
        <begin position="5"/>
        <end position="39"/>
    </location>
</feature>
<keyword evidence="5" id="KW-1185">Reference proteome</keyword>
<evidence type="ECO:0000313" key="4">
    <source>
        <dbReference type="EMBL" id="KAG5560271.1"/>
    </source>
</evidence>
<keyword evidence="1" id="KW-0677">Repeat</keyword>
<dbReference type="Gene3D" id="1.25.40.10">
    <property type="entry name" value="Tetratricopeptide repeat domain"/>
    <property type="match status" value="1"/>
</dbReference>
<dbReference type="NCBIfam" id="TIGR00756">
    <property type="entry name" value="PPR"/>
    <property type="match status" value="1"/>
</dbReference>
<evidence type="ECO:0000313" key="5">
    <source>
        <dbReference type="Proteomes" id="UP000823749"/>
    </source>
</evidence>
<dbReference type="AlphaFoldDB" id="A0AAV6L5V9"/>
<keyword evidence="3" id="KW-0175">Coiled coil</keyword>
<sequence length="403" mass="45270">MSETDVVSWIALVLGCAPVGHVSEANEVFEDMEDNGIEPNVVSCLKPNGSGVSSVLPEVGDLEDLTLGSQIRRFGYLACFASDVEVFLEVLPCDKETLLLKKLMETFEPPATMPTKALGQSPTLFKIQESVGNVFTLSASGGNWQRLHSLSKWIDTFSIGPRESYKSITPRHLFSESCARFLFKKVVQYQSYKLLVSYNSIGFDTVLPCLVSLKYQAILIPEERLQCSSQYLMAKIEAPILQLKRNADNIEEEKMNVYLKVIKTIALKNLDYNKLVIDTMNRKWDEEYSHIQKDKGEIGFIDYEDNVSVCTYNPEEEGPVVISVPFPLQNENPRSILVGEISSDPITIKNTTGNPVELWKVDIYDSNPKESFIVSLMEPLSTNTNLEEDSGFVESFCLEDRVL</sequence>
<dbReference type="InterPro" id="IPR011990">
    <property type="entry name" value="TPR-like_helical_dom_sf"/>
</dbReference>
<dbReference type="EMBL" id="JACTNZ010000002">
    <property type="protein sequence ID" value="KAG5560271.1"/>
    <property type="molecule type" value="Genomic_DNA"/>
</dbReference>
<feature type="coiled-coil region" evidence="3">
    <location>
        <begin position="233"/>
        <end position="260"/>
    </location>
</feature>
<organism evidence="4 5">
    <name type="scientific">Rhododendron griersonianum</name>
    <dbReference type="NCBI Taxonomy" id="479676"/>
    <lineage>
        <taxon>Eukaryota</taxon>
        <taxon>Viridiplantae</taxon>
        <taxon>Streptophyta</taxon>
        <taxon>Embryophyta</taxon>
        <taxon>Tracheophyta</taxon>
        <taxon>Spermatophyta</taxon>
        <taxon>Magnoliopsida</taxon>
        <taxon>eudicotyledons</taxon>
        <taxon>Gunneridae</taxon>
        <taxon>Pentapetalae</taxon>
        <taxon>asterids</taxon>
        <taxon>Ericales</taxon>
        <taxon>Ericaceae</taxon>
        <taxon>Ericoideae</taxon>
        <taxon>Rhodoreae</taxon>
        <taxon>Rhododendron</taxon>
    </lineage>
</organism>
<dbReference type="Proteomes" id="UP000823749">
    <property type="component" value="Chromosome 2"/>
</dbReference>
<comment type="caution">
    <text evidence="4">The sequence shown here is derived from an EMBL/GenBank/DDBJ whole genome shotgun (WGS) entry which is preliminary data.</text>
</comment>
<dbReference type="PROSITE" id="PS51375">
    <property type="entry name" value="PPR"/>
    <property type="match status" value="1"/>
</dbReference>
<evidence type="ECO:0000256" key="1">
    <source>
        <dbReference type="ARBA" id="ARBA00022737"/>
    </source>
</evidence>